<feature type="transmembrane region" description="Helical" evidence="1">
    <location>
        <begin position="61"/>
        <end position="85"/>
    </location>
</feature>
<keyword evidence="3" id="KW-1185">Reference proteome</keyword>
<keyword evidence="1" id="KW-1133">Transmembrane helix</keyword>
<organism evidence="2 3">
    <name type="scientific">Dactylosporangium darangshiense</name>
    <dbReference type="NCBI Taxonomy" id="579108"/>
    <lineage>
        <taxon>Bacteria</taxon>
        <taxon>Bacillati</taxon>
        <taxon>Actinomycetota</taxon>
        <taxon>Actinomycetes</taxon>
        <taxon>Micromonosporales</taxon>
        <taxon>Micromonosporaceae</taxon>
        <taxon>Dactylosporangium</taxon>
    </lineage>
</organism>
<reference evidence="3" key="1">
    <citation type="journal article" date="2019" name="Int. J. Syst. Evol. Microbiol.">
        <title>The Global Catalogue of Microorganisms (GCM) 10K type strain sequencing project: providing services to taxonomists for standard genome sequencing and annotation.</title>
        <authorList>
            <consortium name="The Broad Institute Genomics Platform"/>
            <consortium name="The Broad Institute Genome Sequencing Center for Infectious Disease"/>
            <person name="Wu L."/>
            <person name="Ma J."/>
        </authorList>
    </citation>
    <scope>NUCLEOTIDE SEQUENCE [LARGE SCALE GENOMIC DNA]</scope>
    <source>
        <strain evidence="3">JCM 17441</strain>
    </source>
</reference>
<protein>
    <submittedName>
        <fullName evidence="2">Uncharacterized protein</fullName>
    </submittedName>
</protein>
<dbReference type="EMBL" id="BAABAT010000010">
    <property type="protein sequence ID" value="GAA4250705.1"/>
    <property type="molecule type" value="Genomic_DNA"/>
</dbReference>
<evidence type="ECO:0000256" key="1">
    <source>
        <dbReference type="SAM" id="Phobius"/>
    </source>
</evidence>
<evidence type="ECO:0000313" key="3">
    <source>
        <dbReference type="Proteomes" id="UP001500620"/>
    </source>
</evidence>
<proteinExistence type="predicted"/>
<comment type="caution">
    <text evidence="2">The sequence shown here is derived from an EMBL/GenBank/DDBJ whole genome shotgun (WGS) entry which is preliminary data.</text>
</comment>
<name>A0ABP8D9N9_9ACTN</name>
<keyword evidence="1" id="KW-0472">Membrane</keyword>
<sequence>MLCAVALVAVTGTALAAYNPWRLVRLERFGRPTAVTAALFVAPLLLGVAVWLVVRDWVARGIVAGAALLLAGALCVGGIPLSVVFSRSGEGPPVSTTVLAVAPGGRFELVDVRYSDFGFVRDVLRIRSRAGLRSRESAQVLACFRRSYEEQAAPDRVLRSARFVDDTRVELAARDGVAWTTTFDPRTLVAAATLPRGCTG</sequence>
<dbReference type="Proteomes" id="UP001500620">
    <property type="component" value="Unassembled WGS sequence"/>
</dbReference>
<feature type="transmembrane region" description="Helical" evidence="1">
    <location>
        <begin position="32"/>
        <end position="54"/>
    </location>
</feature>
<evidence type="ECO:0000313" key="2">
    <source>
        <dbReference type="EMBL" id="GAA4250705.1"/>
    </source>
</evidence>
<accession>A0ABP8D9N9</accession>
<keyword evidence="1" id="KW-0812">Transmembrane</keyword>
<gene>
    <name evidence="2" type="ORF">GCM10022255_040430</name>
</gene>